<evidence type="ECO:0000259" key="5">
    <source>
        <dbReference type="Pfam" id="PF09994"/>
    </source>
</evidence>
<dbReference type="GO" id="GO:1990234">
    <property type="term" value="C:transferase complex"/>
    <property type="evidence" value="ECO:0007669"/>
    <property type="project" value="UniProtKB-ARBA"/>
</dbReference>
<dbReference type="PANTHER" id="PTHR22847:SF637">
    <property type="entry name" value="WD REPEAT DOMAIN 5B"/>
    <property type="match status" value="1"/>
</dbReference>
<reference evidence="6 7" key="1">
    <citation type="submission" date="2014-04" db="EMBL/GenBank/DDBJ databases">
        <authorList>
            <consortium name="DOE Joint Genome Institute"/>
            <person name="Kuo A."/>
            <person name="Gay G."/>
            <person name="Dore J."/>
            <person name="Kohler A."/>
            <person name="Nagy L.G."/>
            <person name="Floudas D."/>
            <person name="Copeland A."/>
            <person name="Barry K.W."/>
            <person name="Cichocki N."/>
            <person name="Veneault-Fourrey C."/>
            <person name="LaButti K."/>
            <person name="Lindquist E.A."/>
            <person name="Lipzen A."/>
            <person name="Lundell T."/>
            <person name="Morin E."/>
            <person name="Murat C."/>
            <person name="Sun H."/>
            <person name="Tunlid A."/>
            <person name="Henrissat B."/>
            <person name="Grigoriev I.V."/>
            <person name="Hibbett D.S."/>
            <person name="Martin F."/>
            <person name="Nordberg H.P."/>
            <person name="Cantor M.N."/>
            <person name="Hua S.X."/>
        </authorList>
    </citation>
    <scope>NUCLEOTIDE SEQUENCE [LARGE SCALE GENOMIC DNA]</scope>
    <source>
        <strain evidence="7">h7</strain>
    </source>
</reference>
<dbReference type="InterPro" id="IPR020472">
    <property type="entry name" value="WD40_PAC1"/>
</dbReference>
<dbReference type="PROSITE" id="PS50082">
    <property type="entry name" value="WD_REPEATS_2"/>
    <property type="match status" value="7"/>
</dbReference>
<gene>
    <name evidence="6" type="ORF">M413DRAFT_348142</name>
</gene>
<accession>A0A0C3BFE0</accession>
<keyword evidence="1 3" id="KW-0853">WD repeat</keyword>
<dbReference type="InterPro" id="IPR029058">
    <property type="entry name" value="AB_hydrolase_fold"/>
</dbReference>
<reference evidence="7" key="2">
    <citation type="submission" date="2015-01" db="EMBL/GenBank/DDBJ databases">
        <title>Evolutionary Origins and Diversification of the Mycorrhizal Mutualists.</title>
        <authorList>
            <consortium name="DOE Joint Genome Institute"/>
            <consortium name="Mycorrhizal Genomics Consortium"/>
            <person name="Kohler A."/>
            <person name="Kuo A."/>
            <person name="Nagy L.G."/>
            <person name="Floudas D."/>
            <person name="Copeland A."/>
            <person name="Barry K.W."/>
            <person name="Cichocki N."/>
            <person name="Veneault-Fourrey C."/>
            <person name="LaButti K."/>
            <person name="Lindquist E.A."/>
            <person name="Lipzen A."/>
            <person name="Lundell T."/>
            <person name="Morin E."/>
            <person name="Murat C."/>
            <person name="Riley R."/>
            <person name="Ohm R."/>
            <person name="Sun H."/>
            <person name="Tunlid A."/>
            <person name="Henrissat B."/>
            <person name="Grigoriev I.V."/>
            <person name="Hibbett D.S."/>
            <person name="Martin F."/>
        </authorList>
    </citation>
    <scope>NUCLEOTIDE SEQUENCE [LARGE SCALE GENOMIC DNA]</scope>
    <source>
        <strain evidence="7">h7</strain>
    </source>
</reference>
<dbReference type="InterPro" id="IPR015943">
    <property type="entry name" value="WD40/YVTN_repeat-like_dom_sf"/>
</dbReference>
<proteinExistence type="predicted"/>
<dbReference type="EMBL" id="KN831819">
    <property type="protein sequence ID" value="KIM35500.1"/>
    <property type="molecule type" value="Genomic_DNA"/>
</dbReference>
<feature type="repeat" description="WD" evidence="3">
    <location>
        <begin position="614"/>
        <end position="646"/>
    </location>
</feature>
<name>A0A0C3BFE0_HEBCY</name>
<dbReference type="OrthoDB" id="538223at2759"/>
<organism evidence="6 7">
    <name type="scientific">Hebeloma cylindrosporum</name>
    <dbReference type="NCBI Taxonomy" id="76867"/>
    <lineage>
        <taxon>Eukaryota</taxon>
        <taxon>Fungi</taxon>
        <taxon>Dikarya</taxon>
        <taxon>Basidiomycota</taxon>
        <taxon>Agaricomycotina</taxon>
        <taxon>Agaricomycetes</taxon>
        <taxon>Agaricomycetidae</taxon>
        <taxon>Agaricales</taxon>
        <taxon>Agaricineae</taxon>
        <taxon>Hymenogastraceae</taxon>
        <taxon>Hebeloma</taxon>
    </lineage>
</organism>
<dbReference type="PROSITE" id="PS00678">
    <property type="entry name" value="WD_REPEATS_1"/>
    <property type="match status" value="5"/>
</dbReference>
<dbReference type="InterPro" id="IPR036322">
    <property type="entry name" value="WD40_repeat_dom_sf"/>
</dbReference>
<keyword evidence="2" id="KW-0677">Repeat</keyword>
<dbReference type="SUPFAM" id="SSF50978">
    <property type="entry name" value="WD40 repeat-like"/>
    <property type="match status" value="1"/>
</dbReference>
<dbReference type="PROSITE" id="PS50294">
    <property type="entry name" value="WD_REPEATS_REGION"/>
    <property type="match status" value="7"/>
</dbReference>
<dbReference type="CDD" id="cd00200">
    <property type="entry name" value="WD40"/>
    <property type="match status" value="1"/>
</dbReference>
<evidence type="ECO:0000256" key="2">
    <source>
        <dbReference type="ARBA" id="ARBA00022737"/>
    </source>
</evidence>
<dbReference type="PANTHER" id="PTHR22847">
    <property type="entry name" value="WD40 REPEAT PROTEIN"/>
    <property type="match status" value="1"/>
</dbReference>
<feature type="repeat" description="WD" evidence="3">
    <location>
        <begin position="742"/>
        <end position="783"/>
    </location>
</feature>
<dbReference type="InterPro" id="IPR018712">
    <property type="entry name" value="Tle1-like_cat"/>
</dbReference>
<dbReference type="Pfam" id="PF09994">
    <property type="entry name" value="T6SS_Tle1-like_cat"/>
    <property type="match status" value="1"/>
</dbReference>
<dbReference type="Proteomes" id="UP000053424">
    <property type="component" value="Unassembled WGS sequence"/>
</dbReference>
<dbReference type="SMART" id="SM00320">
    <property type="entry name" value="WD40"/>
    <property type="match status" value="7"/>
</dbReference>
<evidence type="ECO:0000256" key="3">
    <source>
        <dbReference type="PROSITE-ProRule" id="PRU00221"/>
    </source>
</evidence>
<dbReference type="STRING" id="686832.A0A0C3BFE0"/>
<feature type="repeat" description="WD" evidence="3">
    <location>
        <begin position="656"/>
        <end position="697"/>
    </location>
</feature>
<evidence type="ECO:0000256" key="1">
    <source>
        <dbReference type="ARBA" id="ARBA00022574"/>
    </source>
</evidence>
<keyword evidence="7" id="KW-1185">Reference proteome</keyword>
<dbReference type="InterPro" id="IPR001680">
    <property type="entry name" value="WD40_rpt"/>
</dbReference>
<evidence type="ECO:0000256" key="4">
    <source>
        <dbReference type="SAM" id="MobiDB-lite"/>
    </source>
</evidence>
<dbReference type="HOGENOM" id="CLU_005049_4_3_1"/>
<dbReference type="AlphaFoldDB" id="A0A0C3BFE0"/>
<feature type="region of interest" description="Disordered" evidence="4">
    <location>
        <begin position="1"/>
        <end position="39"/>
    </location>
</feature>
<dbReference type="SUPFAM" id="SSF53474">
    <property type="entry name" value="alpha/beta-Hydrolases"/>
    <property type="match status" value="1"/>
</dbReference>
<evidence type="ECO:0000313" key="6">
    <source>
        <dbReference type="EMBL" id="KIM35500.1"/>
    </source>
</evidence>
<sequence>MANDSSLAGKQNSERTTANGDVPTDDRLPRNSPEPKSCCHKMDSRNLIVCIDGTSNQFGQKNTNVIELYNLILKEVEPKQRTWYNSGIGTYAQPSWKSLKFYIKVLSHKVDLAIAWNFERTILAAYQWLSDNYEPGDCIFLFGFSRGAYQVRVLSAMIDKVGLIYKGNETQIPFAYELYSDPKSDIPTVTGVGSQEGKVSMAERFKETFSYKNVTVHFVGAWDTVSSIGFARGNHILPRTIDGMTHVCYFRHALALDERRVKFLPEYAYGGTAKPPGELERNCASETVDNRSQSRMKDPPHTMEVWFAGTHSDIGGGNVNNAGMDRSRPPLRWMVFEAGALGLRTARFERELPPNEQIEIQESLTWVWWPLELFFFKRLTFTRREKGKQMTRKPHLGASRKIHLGHKIHSSLMLTDKTHGEYTPKARPLNDDRTFWANARTTGLGSWLELDLYEYTRTRVNSLRATDCPNATLQTLRQTAISADGWQAVYEGVIGTLEDTTDLPDKRQLLNSAMDILGTTRKSTQGTTSLKLGRSTEIFPLVSDLWNSNIKIYRGIVQRFLVQFTDFCVLVMDKHTHGVHSVAFSPDGTQIASGSVDMTVRIWDAKTGTPVGELRGHSNSVRTVAFSPDGRRVVSGSLDGTVRIWDSGGKPVGEPFRGHTDSVWSVAFSPDGGRVVSGSLDKTLQIWDAKTGKPMGEAFRGHQSQVRSVAFSLDGKDVLSGSSDTTVWIWNAEMKKLVGDLSQGHTGWVQAIAFSLDGMRVVSGSLDKTVRIWDAKTGKPVGGPFRGHTGSVCSVAFSPDGKRMVSGSEDRTIRIWNVKTGKLVGGPFEGHAGSVCSVAFSPDGKSIVSGSLDRTVRIWDAETAATLAES</sequence>
<evidence type="ECO:0000313" key="7">
    <source>
        <dbReference type="Proteomes" id="UP000053424"/>
    </source>
</evidence>
<protein>
    <recommendedName>
        <fullName evidence="5">T6SS Phospholipase effector Tle1-like catalytic domain-containing protein</fullName>
    </recommendedName>
</protein>
<feature type="compositionally biased region" description="Polar residues" evidence="4">
    <location>
        <begin position="1"/>
        <end position="19"/>
    </location>
</feature>
<dbReference type="PRINTS" id="PR00320">
    <property type="entry name" value="GPROTEINBRPT"/>
</dbReference>
<feature type="repeat" description="WD" evidence="3">
    <location>
        <begin position="785"/>
        <end position="826"/>
    </location>
</feature>
<feature type="repeat" description="WD" evidence="3">
    <location>
        <begin position="699"/>
        <end position="740"/>
    </location>
</feature>
<feature type="repeat" description="WD" evidence="3">
    <location>
        <begin position="828"/>
        <end position="869"/>
    </location>
</feature>
<feature type="domain" description="T6SS Phospholipase effector Tle1-like catalytic" evidence="5">
    <location>
        <begin position="45"/>
        <end position="335"/>
    </location>
</feature>
<dbReference type="Gene3D" id="2.130.10.10">
    <property type="entry name" value="YVTN repeat-like/Quinoprotein amine dehydrogenase"/>
    <property type="match status" value="4"/>
</dbReference>
<dbReference type="Pfam" id="PF00400">
    <property type="entry name" value="WD40"/>
    <property type="match status" value="7"/>
</dbReference>
<feature type="repeat" description="WD" evidence="3">
    <location>
        <begin position="572"/>
        <end position="613"/>
    </location>
</feature>
<dbReference type="InterPro" id="IPR019775">
    <property type="entry name" value="WD40_repeat_CS"/>
</dbReference>